<dbReference type="AlphaFoldDB" id="A0A915GHV5"/>
<evidence type="ECO:0000313" key="2">
    <source>
        <dbReference type="WBParaSite" id="MBELARI_LOCUS6944"/>
    </source>
</evidence>
<protein>
    <submittedName>
        <fullName evidence="2">Uncharacterized protein</fullName>
    </submittedName>
</protein>
<accession>A0A915GHV5</accession>
<name>A0A915GHV5_9BILA</name>
<organism evidence="1 2">
    <name type="scientific">Mesorhabditis belari</name>
    <dbReference type="NCBI Taxonomy" id="2138241"/>
    <lineage>
        <taxon>Eukaryota</taxon>
        <taxon>Metazoa</taxon>
        <taxon>Ecdysozoa</taxon>
        <taxon>Nematoda</taxon>
        <taxon>Chromadorea</taxon>
        <taxon>Rhabditida</taxon>
        <taxon>Rhabditina</taxon>
        <taxon>Rhabditomorpha</taxon>
        <taxon>Rhabditoidea</taxon>
        <taxon>Rhabditidae</taxon>
        <taxon>Mesorhabditinae</taxon>
        <taxon>Mesorhabditis</taxon>
    </lineage>
</organism>
<sequence>MFKFLVLCLLFSIFSLTTTAHNFAFDSESLWKSCTTNADCGVNEYCCFPDGIGNSKRAICVYVGSYCSK</sequence>
<evidence type="ECO:0000313" key="1">
    <source>
        <dbReference type="Proteomes" id="UP000887575"/>
    </source>
</evidence>
<dbReference type="WBParaSite" id="MBELARI_LOCUS6944">
    <property type="protein sequence ID" value="MBELARI_LOCUS6944"/>
    <property type="gene ID" value="MBELARI_LOCUS6944"/>
</dbReference>
<dbReference type="Proteomes" id="UP000887575">
    <property type="component" value="Unassembled WGS sequence"/>
</dbReference>
<reference evidence="2" key="1">
    <citation type="submission" date="2024-02" db="UniProtKB">
        <authorList>
            <consortium name="WormBaseParasite"/>
        </authorList>
    </citation>
    <scope>IDENTIFICATION</scope>
</reference>
<proteinExistence type="predicted"/>
<keyword evidence="1" id="KW-1185">Reference proteome</keyword>